<reference evidence="1 2" key="1">
    <citation type="submission" date="2019-11" db="EMBL/GenBank/DDBJ databases">
        <title>Genome sequences of 17 halophilic strains isolated from different environments.</title>
        <authorList>
            <person name="Furrow R.E."/>
        </authorList>
    </citation>
    <scope>NUCLEOTIDE SEQUENCE [LARGE SCALE GENOMIC DNA]</scope>
    <source>
        <strain evidence="1 2">22506_14_FS</strain>
    </source>
</reference>
<comment type="caution">
    <text evidence="1">The sequence shown here is derived from an EMBL/GenBank/DDBJ whole genome shotgun (WGS) entry which is preliminary data.</text>
</comment>
<gene>
    <name evidence="1" type="ORF">GLW07_00445</name>
</gene>
<evidence type="ECO:0000313" key="2">
    <source>
        <dbReference type="Proteomes" id="UP000447833"/>
    </source>
</evidence>
<name>A0A845EQ11_9BACL</name>
<dbReference type="RefSeq" id="WP_160917764.1">
    <property type="nucleotide sequence ID" value="NZ_WMEY01000001.1"/>
</dbReference>
<sequence>MLNKLFGVKPMGYPCDSKVSRSSCGSTCDTYGNRAWQTSYYDSVTGQKCKTIYRSCSC</sequence>
<organism evidence="1 2">
    <name type="scientific">Guptibacillus hwajinpoensis</name>
    <dbReference type="NCBI Taxonomy" id="208199"/>
    <lineage>
        <taxon>Bacteria</taxon>
        <taxon>Bacillati</taxon>
        <taxon>Bacillota</taxon>
        <taxon>Bacilli</taxon>
        <taxon>Bacillales</taxon>
        <taxon>Guptibacillaceae</taxon>
        <taxon>Guptibacillus</taxon>
    </lineage>
</organism>
<proteinExistence type="predicted"/>
<dbReference type="EMBL" id="WMEY01000001">
    <property type="protein sequence ID" value="MYL61812.1"/>
    <property type="molecule type" value="Genomic_DNA"/>
</dbReference>
<protein>
    <submittedName>
        <fullName evidence="1">Uncharacterized protein</fullName>
    </submittedName>
</protein>
<accession>A0A845EQ11</accession>
<dbReference type="AlphaFoldDB" id="A0A845EQ11"/>
<dbReference type="Proteomes" id="UP000447833">
    <property type="component" value="Unassembled WGS sequence"/>
</dbReference>
<evidence type="ECO:0000313" key="1">
    <source>
        <dbReference type="EMBL" id="MYL61812.1"/>
    </source>
</evidence>